<dbReference type="OrthoDB" id="9804333at2"/>
<proteinExistence type="predicted"/>
<accession>A0A383XQX1</accession>
<dbReference type="Pfam" id="PF22352">
    <property type="entry name" value="K319L-like_PKD"/>
    <property type="match status" value="2"/>
</dbReference>
<gene>
    <name evidence="3" type="ORF">DEH80_14185</name>
</gene>
<dbReference type="Gene3D" id="2.60.40.3010">
    <property type="match status" value="1"/>
</dbReference>
<dbReference type="PANTHER" id="PTHR46182">
    <property type="entry name" value="FI19480P1"/>
    <property type="match status" value="1"/>
</dbReference>
<protein>
    <submittedName>
        <fullName evidence="3">PKD domain-containing protein</fullName>
    </submittedName>
</protein>
<dbReference type="PROSITE" id="PS50835">
    <property type="entry name" value="IG_LIKE"/>
    <property type="match status" value="1"/>
</dbReference>
<evidence type="ECO:0000313" key="4">
    <source>
        <dbReference type="Proteomes" id="UP000251800"/>
    </source>
</evidence>
<dbReference type="NCBIfam" id="NF038032">
    <property type="entry name" value="CehA_McbA_metalo"/>
    <property type="match status" value="1"/>
</dbReference>
<dbReference type="InterPro" id="IPR016195">
    <property type="entry name" value="Pol/histidinol_Pase-like"/>
</dbReference>
<evidence type="ECO:0000259" key="2">
    <source>
        <dbReference type="PROSITE" id="PS50835"/>
    </source>
</evidence>
<feature type="domain" description="Ig-like" evidence="2">
    <location>
        <begin position="34"/>
        <end position="135"/>
    </location>
</feature>
<reference evidence="3 4" key="1">
    <citation type="submission" date="2018-05" db="EMBL/GenBank/DDBJ databases">
        <title>Abyssibacter profundi OUC007T gen. nov., sp. nov, a marine bacterium isolated from seawater of the Mariana Trench.</title>
        <authorList>
            <person name="Zhou S."/>
        </authorList>
    </citation>
    <scope>NUCLEOTIDE SEQUENCE [LARGE SCALE GENOMIC DNA]</scope>
    <source>
        <strain evidence="3 4">OUC007</strain>
    </source>
</reference>
<dbReference type="InterPro" id="IPR007110">
    <property type="entry name" value="Ig-like_dom"/>
</dbReference>
<keyword evidence="1" id="KW-0732">Signal</keyword>
<dbReference type="AlphaFoldDB" id="A0A383XQX1"/>
<feature type="signal peptide" evidence="1">
    <location>
        <begin position="1"/>
        <end position="22"/>
    </location>
</feature>
<dbReference type="Gene3D" id="2.60.40.10">
    <property type="entry name" value="Immunoglobulins"/>
    <property type="match status" value="3"/>
</dbReference>
<sequence>MKQIPSWLLTAAVILLHGCAGGDPEPAAVTNAPPRVAVFGPAEVLEGDAVTLRAEASDIDGRIEALTWQVTGGTASPVSPEADGTLYRFTAPEVQTRSSLLITAEAMDDAGALASSTLELTVLDRSDATQAPNVSAGDDQQVEEGESLELFGNATAQGGRSIRRLRWEQVAGPTAVVSGSSDQNRLLITAPQVEATARLTFRFSATDSSGFEAQDSVDVEVFDVVANALPVVEAGDDQTVDARSTVMLSGSASDTDGSIVSLQWQPRFDQPAVTLESTGPGTATFVAPTVADQTALVFALVATDDAGAQGEDQLTVTVLPVANSAPSVDEALADPSVGYAGDDIVLSASVSDPESDPITLNWEQLPGEAPAVAIRDAQSAQAGITLPALDAETRFRFRISASDGLASASRDIELPANRRSAPPPDPLSCLTDPLQAGCPLGPAADLLDPANFALCTAGPTTPGCPFSELILTDPDLLDCLGNLDTQACADLLGNLVDPSYLLERLPPDAPATACNPLYQDGGFEHYIGAVHEHTGYSDGTVNTRPADVFAQVAERGYDFAISTEHSDNTHLPLTVTGDCASEQLLECVIADDDDPLNSFIKWQATAEQVAAATTPDFTAIRGFEWTSDRFGHINVLFSEHVINAKTTPGYAVSMADFWQWLMYPAQFGGGDDALISFNHPGREDDIESFVREIGGSDPAYAFNGFRHVPGMDQRAVGLEVFGKGSEYDSGGPGGSWLAHALDQGWHVGAVSSEDHHGTDWGASSLPKTVLIARSRDRLDLKEALLARRMYATAQHYGDLRVDFRIDGAPMGSRLRRPAGRQLDLTASVRRAGTPLPATIELVTRGNTVLAVETTAQLNTSVTVEDAESYIFLRIRDAESGQPIAFSSPIWMLPGETPLPACDGPRS</sequence>
<dbReference type="Proteomes" id="UP000251800">
    <property type="component" value="Unassembled WGS sequence"/>
</dbReference>
<dbReference type="SUPFAM" id="SSF89550">
    <property type="entry name" value="PHP domain-like"/>
    <property type="match status" value="1"/>
</dbReference>
<dbReference type="InterPro" id="IPR013783">
    <property type="entry name" value="Ig-like_fold"/>
</dbReference>
<dbReference type="RefSeq" id="WP_109721176.1">
    <property type="nucleotide sequence ID" value="NZ_QEQK01000014.1"/>
</dbReference>
<dbReference type="PANTHER" id="PTHR46182:SF2">
    <property type="entry name" value="FI19480P1"/>
    <property type="match status" value="1"/>
</dbReference>
<dbReference type="GO" id="GO:0031410">
    <property type="term" value="C:cytoplasmic vesicle"/>
    <property type="evidence" value="ECO:0007669"/>
    <property type="project" value="TreeGrafter"/>
</dbReference>
<evidence type="ECO:0000313" key="3">
    <source>
        <dbReference type="EMBL" id="PWN55025.1"/>
    </source>
</evidence>
<comment type="caution">
    <text evidence="3">The sequence shown here is derived from an EMBL/GenBank/DDBJ whole genome shotgun (WGS) entry which is preliminary data.</text>
</comment>
<keyword evidence="4" id="KW-1185">Reference proteome</keyword>
<organism evidence="3 4">
    <name type="scientific">Abyssibacter profundi</name>
    <dbReference type="NCBI Taxonomy" id="2182787"/>
    <lineage>
        <taxon>Bacteria</taxon>
        <taxon>Pseudomonadati</taxon>
        <taxon>Pseudomonadota</taxon>
        <taxon>Gammaproteobacteria</taxon>
        <taxon>Chromatiales</taxon>
        <taxon>Oceanococcaceae</taxon>
        <taxon>Abyssibacter</taxon>
    </lineage>
</organism>
<name>A0A383XQX1_9GAMM</name>
<evidence type="ECO:0000256" key="1">
    <source>
        <dbReference type="SAM" id="SignalP"/>
    </source>
</evidence>
<dbReference type="Gene3D" id="3.20.20.140">
    <property type="entry name" value="Metal-dependent hydrolases"/>
    <property type="match status" value="1"/>
</dbReference>
<feature type="chain" id="PRO_5016896822" evidence="1">
    <location>
        <begin position="23"/>
        <end position="906"/>
    </location>
</feature>
<dbReference type="GO" id="GO:0016020">
    <property type="term" value="C:membrane"/>
    <property type="evidence" value="ECO:0007669"/>
    <property type="project" value="TreeGrafter"/>
</dbReference>
<dbReference type="InterPro" id="IPR029865">
    <property type="entry name" value="KIAA0319-like"/>
</dbReference>
<dbReference type="EMBL" id="QEQK01000014">
    <property type="protein sequence ID" value="PWN55025.1"/>
    <property type="molecule type" value="Genomic_DNA"/>
</dbReference>